<comment type="similarity">
    <text evidence="3">Belongs to the FPG family.</text>
</comment>
<keyword evidence="8" id="KW-0227">DNA damage</keyword>
<keyword evidence="11" id="KW-0862">Zinc</keyword>
<dbReference type="OrthoDB" id="9800855at2"/>
<evidence type="ECO:0000256" key="1">
    <source>
        <dbReference type="ARBA" id="ARBA00001668"/>
    </source>
</evidence>
<dbReference type="SUPFAM" id="SSF46946">
    <property type="entry name" value="S13-like H2TH domain"/>
    <property type="match status" value="1"/>
</dbReference>
<evidence type="ECO:0000256" key="6">
    <source>
        <dbReference type="ARBA" id="ARBA00016240"/>
    </source>
</evidence>
<dbReference type="PATRIC" id="fig|1555112.3.peg.3534"/>
<evidence type="ECO:0000256" key="2">
    <source>
        <dbReference type="ARBA" id="ARBA00001947"/>
    </source>
</evidence>
<keyword evidence="10" id="KW-0378">Hydrolase</keyword>
<dbReference type="GO" id="GO:0003684">
    <property type="term" value="F:damaged DNA binding"/>
    <property type="evidence" value="ECO:0007669"/>
    <property type="project" value="InterPro"/>
</dbReference>
<dbReference type="Gene3D" id="1.10.8.50">
    <property type="match status" value="1"/>
</dbReference>
<reference evidence="22" key="2">
    <citation type="journal article" date="2016" name="Int. J. Syst. Evol. Microbiol.">
        <title>Complete genome sequence and cell structure of Limnochorda pilosa, a Gram-negative spore-former within the phylum Firmicutes.</title>
        <authorList>
            <person name="Watanabe M."/>
            <person name="Kojima H."/>
            <person name="Fukui M."/>
        </authorList>
    </citation>
    <scope>NUCLEOTIDE SEQUENCE [LARGE SCALE GENOMIC DNA]</scope>
    <source>
        <strain evidence="22">HC45</strain>
    </source>
</reference>
<evidence type="ECO:0000256" key="3">
    <source>
        <dbReference type="ARBA" id="ARBA00009409"/>
    </source>
</evidence>
<proteinExistence type="inferred from homology"/>
<evidence type="ECO:0000256" key="14">
    <source>
        <dbReference type="ARBA" id="ARBA00023239"/>
    </source>
</evidence>
<keyword evidence="12" id="KW-0238">DNA-binding</keyword>
<dbReference type="GO" id="GO:0034039">
    <property type="term" value="F:8-oxo-7,8-dihydroguanine DNA N-glycosylase activity"/>
    <property type="evidence" value="ECO:0007669"/>
    <property type="project" value="TreeGrafter"/>
</dbReference>
<dbReference type="GO" id="GO:0006284">
    <property type="term" value="P:base-excision repair"/>
    <property type="evidence" value="ECO:0007669"/>
    <property type="project" value="InterPro"/>
</dbReference>
<keyword evidence="9 18" id="KW-0863">Zinc-finger</keyword>
<dbReference type="GO" id="GO:0140078">
    <property type="term" value="F:class I DNA-(apurinic or apyrimidinic site) endonuclease activity"/>
    <property type="evidence" value="ECO:0007669"/>
    <property type="project" value="UniProtKB-EC"/>
</dbReference>
<organism evidence="21 22">
    <name type="scientific">Limnochorda pilosa</name>
    <dbReference type="NCBI Taxonomy" id="1555112"/>
    <lineage>
        <taxon>Bacteria</taxon>
        <taxon>Bacillati</taxon>
        <taxon>Bacillota</taxon>
        <taxon>Limnochordia</taxon>
        <taxon>Limnochordales</taxon>
        <taxon>Limnochordaceae</taxon>
        <taxon>Limnochorda</taxon>
    </lineage>
</organism>
<dbReference type="SMART" id="SM00898">
    <property type="entry name" value="Fapy_DNA_glyco"/>
    <property type="match status" value="1"/>
</dbReference>
<evidence type="ECO:0000256" key="15">
    <source>
        <dbReference type="ARBA" id="ARBA00023268"/>
    </source>
</evidence>
<evidence type="ECO:0000256" key="4">
    <source>
        <dbReference type="ARBA" id="ARBA00012024"/>
    </source>
</evidence>
<dbReference type="PANTHER" id="PTHR22993:SF9">
    <property type="entry name" value="FORMAMIDOPYRIMIDINE-DNA GLYCOSYLASE"/>
    <property type="match status" value="1"/>
</dbReference>
<keyword evidence="13" id="KW-0234">DNA repair</keyword>
<evidence type="ECO:0000256" key="5">
    <source>
        <dbReference type="ARBA" id="ARBA00012720"/>
    </source>
</evidence>
<evidence type="ECO:0000256" key="13">
    <source>
        <dbReference type="ARBA" id="ARBA00023204"/>
    </source>
</evidence>
<dbReference type="PANTHER" id="PTHR22993">
    <property type="entry name" value="FORMAMIDOPYRIMIDINE-DNA GLYCOSYLASE"/>
    <property type="match status" value="1"/>
</dbReference>
<keyword evidence="16" id="KW-0326">Glycosidase</keyword>
<dbReference type="SUPFAM" id="SSF57716">
    <property type="entry name" value="Glucocorticoid receptor-like (DNA-binding domain)"/>
    <property type="match status" value="1"/>
</dbReference>
<dbReference type="InterPro" id="IPR015886">
    <property type="entry name" value="H2TH_FPG"/>
</dbReference>
<evidence type="ECO:0000256" key="8">
    <source>
        <dbReference type="ARBA" id="ARBA00022763"/>
    </source>
</evidence>
<dbReference type="InterPro" id="IPR000214">
    <property type="entry name" value="Znf_DNA_glyclase/AP_lyase"/>
</dbReference>
<evidence type="ECO:0000256" key="18">
    <source>
        <dbReference type="PROSITE-ProRule" id="PRU00391"/>
    </source>
</evidence>
<keyword evidence="7" id="KW-0479">Metal-binding</keyword>
<keyword evidence="22" id="KW-1185">Reference proteome</keyword>
<dbReference type="Gene3D" id="3.20.190.10">
    <property type="entry name" value="MutM-like, N-terminal"/>
    <property type="match status" value="1"/>
</dbReference>
<accession>A0A0K2SR61</accession>
<evidence type="ECO:0000256" key="17">
    <source>
        <dbReference type="ARBA" id="ARBA00030638"/>
    </source>
</evidence>
<sequence length="277" mass="31192">MPELPELEAVRLFLREVLPGREIVEAQVFRPTVIRCLAGEPFPEAIRGRRFESVGRRGKFLRFGLSDGLEMVINPMLTGRLQWARRGDRRLQKGFFSLLLDGGHELRYSDAKSMGMVYLLPAADLEQIPRFADQGPEADDPNLDLEAFRARLRRFHGEVKSILTNHRFLAGIGNAYADEILFEAGIYPFRRRPSLTVTEVEALHRALVVVLGRGLARAREAITETGEIHLKPRGFFAVHGRPGEPCLRCGRPVSAVRTGRIATHFCRTCQPGSLVRN</sequence>
<name>A0A0K2SR61_LIMPI</name>
<dbReference type="InterPro" id="IPR010663">
    <property type="entry name" value="Znf_FPG/IleRS"/>
</dbReference>
<evidence type="ECO:0000259" key="20">
    <source>
        <dbReference type="PROSITE" id="PS51068"/>
    </source>
</evidence>
<evidence type="ECO:0000256" key="7">
    <source>
        <dbReference type="ARBA" id="ARBA00022723"/>
    </source>
</evidence>
<comment type="catalytic activity">
    <reaction evidence="1">
        <text>Hydrolysis of DNA containing ring-opened 7-methylguanine residues, releasing 2,6-diamino-4-hydroxy-5-(N-methyl)formamidopyrimidine.</text>
        <dbReference type="EC" id="3.2.2.23"/>
    </reaction>
</comment>
<dbReference type="SMART" id="SM01232">
    <property type="entry name" value="H2TH"/>
    <property type="match status" value="1"/>
</dbReference>
<dbReference type="KEGG" id="lpil:LIP_3497"/>
<dbReference type="EC" id="3.2.2.23" evidence="4"/>
<evidence type="ECO:0000259" key="19">
    <source>
        <dbReference type="PROSITE" id="PS51066"/>
    </source>
</evidence>
<dbReference type="GO" id="GO:0008270">
    <property type="term" value="F:zinc ion binding"/>
    <property type="evidence" value="ECO:0007669"/>
    <property type="project" value="UniProtKB-KW"/>
</dbReference>
<dbReference type="SUPFAM" id="SSF81624">
    <property type="entry name" value="N-terminal domain of MutM-like DNA repair proteins"/>
    <property type="match status" value="1"/>
</dbReference>
<dbReference type="EMBL" id="AP014924">
    <property type="protein sequence ID" value="BAS29309.1"/>
    <property type="molecule type" value="Genomic_DNA"/>
</dbReference>
<dbReference type="AlphaFoldDB" id="A0A0K2SR61"/>
<dbReference type="Pfam" id="PF01149">
    <property type="entry name" value="Fapy_DNA_glyco"/>
    <property type="match status" value="1"/>
</dbReference>
<dbReference type="InterPro" id="IPR012319">
    <property type="entry name" value="FPG_cat"/>
</dbReference>
<gene>
    <name evidence="21" type="ORF">LIP_3497</name>
</gene>
<dbReference type="EC" id="4.2.99.18" evidence="5"/>
<evidence type="ECO:0000256" key="11">
    <source>
        <dbReference type="ARBA" id="ARBA00022833"/>
    </source>
</evidence>
<evidence type="ECO:0000256" key="16">
    <source>
        <dbReference type="ARBA" id="ARBA00023295"/>
    </source>
</evidence>
<dbReference type="PROSITE" id="PS51068">
    <property type="entry name" value="FPG_CAT"/>
    <property type="match status" value="1"/>
</dbReference>
<dbReference type="InterPro" id="IPR035937">
    <property type="entry name" value="FPG_N"/>
</dbReference>
<dbReference type="PROSITE" id="PS51066">
    <property type="entry name" value="ZF_FPG_2"/>
    <property type="match status" value="1"/>
</dbReference>
<evidence type="ECO:0000256" key="10">
    <source>
        <dbReference type="ARBA" id="ARBA00022801"/>
    </source>
</evidence>
<dbReference type="STRING" id="1555112.LIP_3497"/>
<dbReference type="Proteomes" id="UP000065807">
    <property type="component" value="Chromosome"/>
</dbReference>
<dbReference type="CDD" id="cd08966">
    <property type="entry name" value="EcFpg-like_N"/>
    <property type="match status" value="1"/>
</dbReference>
<feature type="domain" description="FPG-type" evidence="19">
    <location>
        <begin position="237"/>
        <end position="271"/>
    </location>
</feature>
<dbReference type="InterPro" id="IPR010979">
    <property type="entry name" value="Ribosomal_uS13-like_H2TH"/>
</dbReference>
<feature type="domain" description="Formamidopyrimidine-DNA glycosylase catalytic" evidence="20">
    <location>
        <begin position="2"/>
        <end position="115"/>
    </location>
</feature>
<comment type="cofactor">
    <cofactor evidence="2">
        <name>Zn(2+)</name>
        <dbReference type="ChEBI" id="CHEBI:29105"/>
    </cofactor>
</comment>
<dbReference type="Pfam" id="PF06827">
    <property type="entry name" value="zf-FPG_IleRS"/>
    <property type="match status" value="1"/>
</dbReference>
<dbReference type="Pfam" id="PF06831">
    <property type="entry name" value="H2TH"/>
    <property type="match status" value="1"/>
</dbReference>
<keyword evidence="14" id="KW-0456">Lyase</keyword>
<keyword evidence="15" id="KW-0511">Multifunctional enzyme</keyword>
<evidence type="ECO:0000313" key="22">
    <source>
        <dbReference type="Proteomes" id="UP000065807"/>
    </source>
</evidence>
<evidence type="ECO:0000313" key="21">
    <source>
        <dbReference type="EMBL" id="BAS29309.1"/>
    </source>
</evidence>
<reference evidence="22" key="1">
    <citation type="submission" date="2015-07" db="EMBL/GenBank/DDBJ databases">
        <title>Complete genome sequence and phylogenetic analysis of Limnochorda pilosa.</title>
        <authorList>
            <person name="Watanabe M."/>
            <person name="Kojima H."/>
            <person name="Fukui M."/>
        </authorList>
    </citation>
    <scope>NUCLEOTIDE SEQUENCE [LARGE SCALE GENOMIC DNA]</scope>
    <source>
        <strain evidence="22">HC45</strain>
    </source>
</reference>
<evidence type="ECO:0000256" key="12">
    <source>
        <dbReference type="ARBA" id="ARBA00023125"/>
    </source>
</evidence>
<dbReference type="RefSeq" id="WP_068140863.1">
    <property type="nucleotide sequence ID" value="NZ_AP014924.1"/>
</dbReference>
<protein>
    <recommendedName>
        <fullName evidence="6">Formamidopyrimidine-DNA glycosylase</fullName>
        <ecNumber evidence="4">3.2.2.23</ecNumber>
        <ecNumber evidence="5">4.2.99.18</ecNumber>
    </recommendedName>
    <alternativeName>
        <fullName evidence="17">DNA-(apurinic or apyrimidinic site) lyase MutM</fullName>
    </alternativeName>
</protein>
<evidence type="ECO:0000256" key="9">
    <source>
        <dbReference type="ARBA" id="ARBA00022771"/>
    </source>
</evidence>